<evidence type="ECO:0000256" key="1">
    <source>
        <dbReference type="ARBA" id="ARBA00023015"/>
    </source>
</evidence>
<proteinExistence type="predicted"/>
<dbReference type="InterPro" id="IPR011075">
    <property type="entry name" value="TetR_C"/>
</dbReference>
<dbReference type="PANTHER" id="PTHR47506">
    <property type="entry name" value="TRANSCRIPTIONAL REGULATORY PROTEIN"/>
    <property type="match status" value="1"/>
</dbReference>
<keyword evidence="2 4" id="KW-0238">DNA-binding</keyword>
<evidence type="ECO:0000256" key="4">
    <source>
        <dbReference type="PROSITE-ProRule" id="PRU00335"/>
    </source>
</evidence>
<dbReference type="InterPro" id="IPR009057">
    <property type="entry name" value="Homeodomain-like_sf"/>
</dbReference>
<reference evidence="6 7" key="1">
    <citation type="submission" date="2017-08" db="EMBL/GenBank/DDBJ databases">
        <title>Complete genome sequence of Gluconacetobacter saccharivorans CV1 isolated from Fermented Vinegar.</title>
        <authorList>
            <person name="Kim S.-Y."/>
        </authorList>
    </citation>
    <scope>NUCLEOTIDE SEQUENCE [LARGE SCALE GENOMIC DNA]</scope>
    <source>
        <strain evidence="6 7">CV1</strain>
        <plasmid evidence="6 7">unnamed1</plasmid>
    </source>
</reference>
<geneLocation type="plasmid" evidence="6 7">
    <name>unnamed1</name>
</geneLocation>
<dbReference type="GO" id="GO:0003677">
    <property type="term" value="F:DNA binding"/>
    <property type="evidence" value="ECO:0007669"/>
    <property type="project" value="UniProtKB-UniRule"/>
</dbReference>
<dbReference type="PRINTS" id="PR00455">
    <property type="entry name" value="HTHTETR"/>
</dbReference>
<keyword evidence="1" id="KW-0805">Transcription regulation</keyword>
<evidence type="ECO:0000313" key="7">
    <source>
        <dbReference type="Proteomes" id="UP000264120"/>
    </source>
</evidence>
<evidence type="ECO:0000256" key="3">
    <source>
        <dbReference type="ARBA" id="ARBA00023163"/>
    </source>
</evidence>
<keyword evidence="7" id="KW-1185">Reference proteome</keyword>
<dbReference type="Gene3D" id="1.10.357.10">
    <property type="entry name" value="Tetracycline Repressor, domain 2"/>
    <property type="match status" value="1"/>
</dbReference>
<dbReference type="Proteomes" id="UP000264120">
    <property type="component" value="Plasmid unnamed1"/>
</dbReference>
<dbReference type="Pfam" id="PF00440">
    <property type="entry name" value="TetR_N"/>
    <property type="match status" value="1"/>
</dbReference>
<dbReference type="AlphaFoldDB" id="A0A347WG71"/>
<evidence type="ECO:0000259" key="5">
    <source>
        <dbReference type="PROSITE" id="PS50977"/>
    </source>
</evidence>
<evidence type="ECO:0000256" key="2">
    <source>
        <dbReference type="ARBA" id="ARBA00023125"/>
    </source>
</evidence>
<dbReference type="KEGG" id="ksc:CD178_03120"/>
<dbReference type="InterPro" id="IPR036271">
    <property type="entry name" value="Tet_transcr_reg_TetR-rel_C_sf"/>
</dbReference>
<dbReference type="InterPro" id="IPR001647">
    <property type="entry name" value="HTH_TetR"/>
</dbReference>
<sequence length="221" mass="25005">MIQKKTTGLIFIWTRQQAPHIYTPMKIAEKHRAARQHILETARPLIGQRGFSAVGLAQILDVAGIPKGSFYHYFESKEAFGEELLRTYIEEYLIKMNDILDNGEGNAAQRITRYCQFWRDTHIDGQIGNKCLIVKLAAEVSDLSERMRTILEIGTRSVIERIARVIAAGQEEGSIGNTQPAPMLAAVLYQLWLGSTLMVKITHSSPPFDHAWEASRRLLEI</sequence>
<feature type="domain" description="HTH tetR-type" evidence="5">
    <location>
        <begin position="32"/>
        <end position="92"/>
    </location>
</feature>
<accession>A0A347WG71</accession>
<dbReference type="PROSITE" id="PS50977">
    <property type="entry name" value="HTH_TETR_2"/>
    <property type="match status" value="1"/>
</dbReference>
<dbReference type="PANTHER" id="PTHR47506:SF6">
    <property type="entry name" value="HTH-TYPE TRANSCRIPTIONAL REPRESSOR NEMR"/>
    <property type="match status" value="1"/>
</dbReference>
<dbReference type="EMBL" id="CP023037">
    <property type="protein sequence ID" value="AXY23864.1"/>
    <property type="molecule type" value="Genomic_DNA"/>
</dbReference>
<dbReference type="Pfam" id="PF16925">
    <property type="entry name" value="TetR_C_13"/>
    <property type="match status" value="1"/>
</dbReference>
<evidence type="ECO:0000313" key="6">
    <source>
        <dbReference type="EMBL" id="AXY23864.1"/>
    </source>
</evidence>
<keyword evidence="3" id="KW-0804">Transcription</keyword>
<name>A0A347WG71_9PROT</name>
<dbReference type="SUPFAM" id="SSF46689">
    <property type="entry name" value="Homeodomain-like"/>
    <property type="match status" value="1"/>
</dbReference>
<gene>
    <name evidence="6" type="primary">nemR</name>
    <name evidence="6" type="ORF">CD178_03120</name>
</gene>
<feature type="DNA-binding region" description="H-T-H motif" evidence="4">
    <location>
        <begin position="55"/>
        <end position="74"/>
    </location>
</feature>
<organism evidence="6 7">
    <name type="scientific">Komagataeibacter saccharivorans</name>
    <dbReference type="NCBI Taxonomy" id="265959"/>
    <lineage>
        <taxon>Bacteria</taxon>
        <taxon>Pseudomonadati</taxon>
        <taxon>Pseudomonadota</taxon>
        <taxon>Alphaproteobacteria</taxon>
        <taxon>Acetobacterales</taxon>
        <taxon>Acetobacteraceae</taxon>
        <taxon>Komagataeibacter</taxon>
    </lineage>
</organism>
<keyword evidence="6" id="KW-0614">Plasmid</keyword>
<protein>
    <submittedName>
        <fullName evidence="6">HTH-type transcriptional repressor NemR</fullName>
    </submittedName>
</protein>
<dbReference type="SUPFAM" id="SSF48498">
    <property type="entry name" value="Tetracyclin repressor-like, C-terminal domain"/>
    <property type="match status" value="1"/>
</dbReference>